<dbReference type="InParanoid" id="A0A163JWE7"/>
<accession>A0A163JWE7</accession>
<dbReference type="Pfam" id="PF10415">
    <property type="entry name" value="FumaraseC_C"/>
    <property type="match status" value="1"/>
</dbReference>
<dbReference type="InterPro" id="IPR024083">
    <property type="entry name" value="Fumarase/histidase_N"/>
</dbReference>
<evidence type="ECO:0000313" key="8">
    <source>
        <dbReference type="Proteomes" id="UP000078561"/>
    </source>
</evidence>
<evidence type="ECO:0000259" key="5">
    <source>
        <dbReference type="Pfam" id="PF00206"/>
    </source>
</evidence>
<evidence type="ECO:0000256" key="2">
    <source>
        <dbReference type="ARBA" id="ARBA00012921"/>
    </source>
</evidence>
<dbReference type="InterPro" id="IPR022761">
    <property type="entry name" value="Fumarate_lyase_N"/>
</dbReference>
<evidence type="ECO:0000256" key="4">
    <source>
        <dbReference type="ARBA" id="ARBA00056821"/>
    </source>
</evidence>
<evidence type="ECO:0000313" key="7">
    <source>
        <dbReference type="EMBL" id="SAM03954.1"/>
    </source>
</evidence>
<dbReference type="AlphaFoldDB" id="A0A163JWE7"/>
<dbReference type="Gene3D" id="1.20.200.10">
    <property type="entry name" value="Fumarase/aspartase (Central domain)"/>
    <property type="match status" value="1"/>
</dbReference>
<dbReference type="PANTHER" id="PTHR11444:SF1">
    <property type="entry name" value="FUMARATE HYDRATASE, MITOCHONDRIAL"/>
    <property type="match status" value="1"/>
</dbReference>
<dbReference type="GO" id="GO:0006099">
    <property type="term" value="P:tricarboxylic acid cycle"/>
    <property type="evidence" value="ECO:0007669"/>
    <property type="project" value="InterPro"/>
</dbReference>
<dbReference type="Gene3D" id="1.10.275.10">
    <property type="entry name" value="Fumarase/aspartase (N-terminal domain)"/>
    <property type="match status" value="1"/>
</dbReference>
<dbReference type="PANTHER" id="PTHR11444">
    <property type="entry name" value="ASPARTATEAMMONIA/ARGININOSUCCINATE/ADENYLOSUCCINATE LYASE"/>
    <property type="match status" value="1"/>
</dbReference>
<dbReference type="PROSITE" id="PS00163">
    <property type="entry name" value="FUMARATE_LYASES"/>
    <property type="match status" value="1"/>
</dbReference>
<feature type="domain" description="Fumarase C C-terminal" evidence="6">
    <location>
        <begin position="410"/>
        <end position="462"/>
    </location>
</feature>
<keyword evidence="8" id="KW-1185">Reference proteome</keyword>
<dbReference type="GO" id="GO:0004333">
    <property type="term" value="F:fumarate hydratase activity"/>
    <property type="evidence" value="ECO:0007669"/>
    <property type="project" value="UniProtKB-EC"/>
</dbReference>
<dbReference type="InterPro" id="IPR005677">
    <property type="entry name" value="Fum_hydII"/>
</dbReference>
<dbReference type="PRINTS" id="PR00149">
    <property type="entry name" value="FUMRATELYASE"/>
</dbReference>
<name>A0A163JWE7_ABSGL</name>
<comment type="function">
    <text evidence="4">Catalyzes the reversible stereospecific interconversion of fumarate to L-malate. In mitochondrion, catalyzes the hydration of fumarate to L-malate in the tricarboxylic acid (TCA) cycle to facilitate a transition step in the production of energy in the form of NADH. In cytoplasm and nucleus, involved in DNA repair in response to DNA damage: following DNA double-strand breaks (DSBs), translocates from the cytosol to the nucleus and promotes DNA repair by catalyzing the dehydration of L-malate to fumarate.</text>
</comment>
<dbReference type="InterPro" id="IPR020557">
    <property type="entry name" value="Fumarate_lyase_CS"/>
</dbReference>
<dbReference type="SUPFAM" id="SSF48557">
    <property type="entry name" value="L-aspartase-like"/>
    <property type="match status" value="1"/>
</dbReference>
<comment type="similarity">
    <text evidence="1">Belongs to the class-II fumarase/aspartase family. Fumarase subfamily.</text>
</comment>
<dbReference type="FunFam" id="1.10.275.10:FF:000001">
    <property type="entry name" value="Fumarate hydratase, mitochondrial"/>
    <property type="match status" value="1"/>
</dbReference>
<dbReference type="InterPro" id="IPR018951">
    <property type="entry name" value="Fumarase_C_C"/>
</dbReference>
<evidence type="ECO:0000259" key="6">
    <source>
        <dbReference type="Pfam" id="PF10415"/>
    </source>
</evidence>
<organism evidence="7">
    <name type="scientific">Absidia glauca</name>
    <name type="common">Pin mould</name>
    <dbReference type="NCBI Taxonomy" id="4829"/>
    <lineage>
        <taxon>Eukaryota</taxon>
        <taxon>Fungi</taxon>
        <taxon>Fungi incertae sedis</taxon>
        <taxon>Mucoromycota</taxon>
        <taxon>Mucoromycotina</taxon>
        <taxon>Mucoromycetes</taxon>
        <taxon>Mucorales</taxon>
        <taxon>Cunninghamellaceae</taxon>
        <taxon>Absidia</taxon>
    </lineage>
</organism>
<keyword evidence="3" id="KW-0456">Lyase</keyword>
<dbReference type="GO" id="GO:0006106">
    <property type="term" value="P:fumarate metabolic process"/>
    <property type="evidence" value="ECO:0007669"/>
    <property type="project" value="InterPro"/>
</dbReference>
<dbReference type="InterPro" id="IPR000362">
    <property type="entry name" value="Fumarate_lyase_fam"/>
</dbReference>
<gene>
    <name evidence="7" type="primary">ABSGL_09810.1 scaffold 11641</name>
</gene>
<dbReference type="EMBL" id="LT554318">
    <property type="protein sequence ID" value="SAM03954.1"/>
    <property type="molecule type" value="Genomic_DNA"/>
</dbReference>
<dbReference type="OrthoDB" id="1738025at2759"/>
<dbReference type="GO" id="GO:0005739">
    <property type="term" value="C:mitochondrion"/>
    <property type="evidence" value="ECO:0007669"/>
    <property type="project" value="TreeGrafter"/>
</dbReference>
<evidence type="ECO:0000256" key="3">
    <source>
        <dbReference type="ARBA" id="ARBA00023239"/>
    </source>
</evidence>
<reference evidence="7" key="1">
    <citation type="submission" date="2016-04" db="EMBL/GenBank/DDBJ databases">
        <authorList>
            <person name="Evans L.H."/>
            <person name="Alamgir A."/>
            <person name="Owens N."/>
            <person name="Weber N.D."/>
            <person name="Virtaneva K."/>
            <person name="Barbian K."/>
            <person name="Babar A."/>
            <person name="Rosenke K."/>
        </authorList>
    </citation>
    <scope>NUCLEOTIDE SEQUENCE [LARGE SCALE GENOMIC DNA]</scope>
    <source>
        <strain evidence="7">CBS 101.48</strain>
    </source>
</reference>
<dbReference type="OMA" id="GINTHIG"/>
<dbReference type="GO" id="GO:0006108">
    <property type="term" value="P:malate metabolic process"/>
    <property type="evidence" value="ECO:0007669"/>
    <property type="project" value="TreeGrafter"/>
</dbReference>
<proteinExistence type="inferred from homology"/>
<sequence>MANSFRIETDTFGDLKVPADRYWGAQTQRSLQNFDIGGASERMPEAVIRAFGIVKKAAAAVNVTYDLNVASSEAIQKAADEVAAGLLNDHFPLVVWQTGSGTQTNMNANEVISNRAIELLGGKLGSKDPIHPNDHVNMSQSSNDTFPTVMHVAAVTEISQRLIPALTTLRDAIQAKSDEFKDIIKIGRTHMQDAVPLTLGQEFSGYAAQLTFGIQRVEGSLDRLYNLAQGGTAVGTGINTHIGFAEKFAKAISDITGYPFRTAPNKFEALAAHDAIVEAHGQLNTVAVSLMKIANDIRFLASGPRCGLGEISLPENEPGSSIMPGKVNPTQCEAMTMVCSQVMGNNVAISVAGANGHFELNVYKPVMIKNLTQSIRLLADASRSFTDNCVVGIKANEEKIGRIMTESLMLVTALNSHIGYDKSAKIAKKAHAEGSTLKEAALALGYLTSEQFDEWVVPSKMLGPS</sequence>
<dbReference type="FunFam" id="1.10.40.30:FF:000002">
    <property type="entry name" value="Fumarate hydratase class II"/>
    <property type="match status" value="1"/>
</dbReference>
<dbReference type="EC" id="4.2.1.2" evidence="2"/>
<dbReference type="HAMAP" id="MF_00743">
    <property type="entry name" value="FumaraseC"/>
    <property type="match status" value="1"/>
</dbReference>
<dbReference type="CDD" id="cd01362">
    <property type="entry name" value="Fumarase_classII"/>
    <property type="match status" value="1"/>
</dbReference>
<dbReference type="FunCoup" id="A0A163JWE7">
    <property type="interactions" value="546"/>
</dbReference>
<dbReference type="STRING" id="4829.A0A163JWE7"/>
<dbReference type="Pfam" id="PF00206">
    <property type="entry name" value="Lyase_1"/>
    <property type="match status" value="1"/>
</dbReference>
<dbReference type="NCBIfam" id="NF008909">
    <property type="entry name" value="PRK12273.1"/>
    <property type="match status" value="1"/>
</dbReference>
<feature type="domain" description="Fumarate lyase N-terminal" evidence="5">
    <location>
        <begin position="13"/>
        <end position="344"/>
    </location>
</feature>
<protein>
    <recommendedName>
        <fullName evidence="2">fumarate hydratase</fullName>
        <ecNumber evidence="2">4.2.1.2</ecNumber>
    </recommendedName>
</protein>
<dbReference type="FunFam" id="1.20.200.10:FF:000001">
    <property type="entry name" value="Fumarate hydratase, mitochondrial"/>
    <property type="match status" value="1"/>
</dbReference>
<dbReference type="Gene3D" id="1.10.40.30">
    <property type="entry name" value="Fumarase/aspartase (C-terminal domain)"/>
    <property type="match status" value="1"/>
</dbReference>
<dbReference type="NCBIfam" id="TIGR00979">
    <property type="entry name" value="fumC_II"/>
    <property type="match status" value="1"/>
</dbReference>
<dbReference type="Proteomes" id="UP000078561">
    <property type="component" value="Unassembled WGS sequence"/>
</dbReference>
<evidence type="ECO:0000256" key="1">
    <source>
        <dbReference type="ARBA" id="ARBA00009084"/>
    </source>
</evidence>
<dbReference type="InterPro" id="IPR008948">
    <property type="entry name" value="L-Aspartase-like"/>
</dbReference>